<evidence type="ECO:0000256" key="10">
    <source>
        <dbReference type="ARBA" id="ARBA00023014"/>
    </source>
</evidence>
<dbReference type="Gene3D" id="3.40.50.11860">
    <property type="entry name" value="Diphthamide synthesis DPH1/DPH2 domain 3"/>
    <property type="match status" value="1"/>
</dbReference>
<dbReference type="UniPathway" id="UPA00559"/>
<dbReference type="PANTHER" id="PTHR10762:SF1">
    <property type="entry name" value="2-(3-AMINO-3-CARBOXYPROPYL)HISTIDINE SYNTHASE SUBUNIT 1"/>
    <property type="match status" value="1"/>
</dbReference>
<dbReference type="RefSeq" id="XP_004376210.2">
    <property type="nucleotide sequence ID" value="XM_004376153.2"/>
</dbReference>
<accession>A0A2Y9DK99</accession>
<reference evidence="17" key="1">
    <citation type="submission" date="2025-08" db="UniProtKB">
        <authorList>
            <consortium name="RefSeq"/>
        </authorList>
    </citation>
    <scope>IDENTIFICATION</scope>
</reference>
<keyword evidence="8" id="KW-0479">Metal-binding</keyword>
<dbReference type="FunFam" id="3.40.50.11860:FF:000002">
    <property type="entry name" value="2-(3-amino-3-carboxypropyl)histidine synthase subunit 1"/>
    <property type="match status" value="1"/>
</dbReference>
<evidence type="ECO:0000256" key="13">
    <source>
        <dbReference type="ARBA" id="ARBA00032789"/>
    </source>
</evidence>
<proteinExistence type="inferred from homology"/>
<evidence type="ECO:0000256" key="11">
    <source>
        <dbReference type="ARBA" id="ARBA00031690"/>
    </source>
</evidence>
<dbReference type="PANTHER" id="PTHR10762">
    <property type="entry name" value="DIPHTHAMIDE BIOSYNTHESIS PROTEIN"/>
    <property type="match status" value="1"/>
</dbReference>
<dbReference type="InterPro" id="IPR042263">
    <property type="entry name" value="DPH1/DPH2_1"/>
</dbReference>
<dbReference type="Pfam" id="PF01866">
    <property type="entry name" value="Diphthamide_syn"/>
    <property type="match status" value="1"/>
</dbReference>
<feature type="compositionally biased region" description="Low complexity" evidence="15">
    <location>
        <begin position="17"/>
        <end position="34"/>
    </location>
</feature>
<keyword evidence="6" id="KW-0808">Transferase</keyword>
<organism evidence="16 17">
    <name type="scientific">Trichechus manatus latirostris</name>
    <name type="common">Florida manatee</name>
    <dbReference type="NCBI Taxonomy" id="127582"/>
    <lineage>
        <taxon>Eukaryota</taxon>
        <taxon>Metazoa</taxon>
        <taxon>Chordata</taxon>
        <taxon>Craniata</taxon>
        <taxon>Vertebrata</taxon>
        <taxon>Euteleostomi</taxon>
        <taxon>Mammalia</taxon>
        <taxon>Eutheria</taxon>
        <taxon>Afrotheria</taxon>
        <taxon>Sirenia</taxon>
        <taxon>Trichechidae</taxon>
        <taxon>Trichechus</taxon>
    </lineage>
</organism>
<comment type="pathway">
    <text evidence="2">Protein modification; peptidyl-diphthamide biosynthesis.</text>
</comment>
<evidence type="ECO:0000256" key="2">
    <source>
        <dbReference type="ARBA" id="ARBA00005156"/>
    </source>
</evidence>
<evidence type="ECO:0000256" key="14">
    <source>
        <dbReference type="ARBA" id="ARBA00048403"/>
    </source>
</evidence>
<sequence>MLAAGPPLRGRRRRAPSRGPDSNPWAPAAANPGALRRGQAGDPLMPGGPAPQGHGEPEPRAQGTGAHQQQRRCPTAAPRARSAPGRTACSAETAACFCRPEHFAGGFEGGHCPTAGGPRGPLLSSPSGRRRRGCCKRALARTAELPGKRPARVCRTERSAERGASLPPHRAAALSRAAPPPKVFSLRPPPGTILGPRQLRRTQPPRISRPRTLFSFCGGGEACLGRIWTSQKAFGDARLQIVESRVPRCLFGPHVGKLVMAALAVSEAAEPSGRSGPGRGRVPRGRLANQIPPEILNNPQLQAAIQVLPSNYNFEIPKTIWRIQQAQAKKVALQMPEGLLLFACTVVDILERFTEAEVMVMGDVTYGACCVDDFTARALGADFLVHYGHSCLVPMDTSAQDFRVLYVFVDIRIDTTHLLDSIRLTFPPASALALVSTIQFVSTLQAAAQELKAEYRVSVPQCKPLSPGEILGCTSPRLPEEVEAIVYLGDGRFHLESVMIANPNVPAYRYDPYSKVLSREHYDHQHMQATRQEAIATARSAKSWGLILGTLGRQGSPKILEHLESRLQALGLPFLRLLLSEIFPSKLSLLPQVDVWVQVACPRLSIDWGTAFPKPLLTPYEAAVALRDISWQQPYPMDFYAGSSLGPWTVNHGQERPRKTLGPPALGKVQERSTCPSPAASCEDCSCRDEKVAPLAP</sequence>
<dbReference type="Gene3D" id="3.40.50.11850">
    <property type="entry name" value="Diphthamide synthesis DPH1/DPH2 domain 2"/>
    <property type="match status" value="1"/>
</dbReference>
<feature type="region of interest" description="Disordered" evidence="15">
    <location>
        <begin position="1"/>
        <end position="86"/>
    </location>
</feature>
<evidence type="ECO:0000256" key="4">
    <source>
        <dbReference type="ARBA" id="ARBA00012221"/>
    </source>
</evidence>
<keyword evidence="7" id="KW-0949">S-adenosyl-L-methionine</keyword>
<evidence type="ECO:0000256" key="15">
    <source>
        <dbReference type="SAM" id="MobiDB-lite"/>
    </source>
</evidence>
<dbReference type="Proteomes" id="UP000248480">
    <property type="component" value="Unplaced"/>
</dbReference>
<dbReference type="GO" id="GO:0046872">
    <property type="term" value="F:metal ion binding"/>
    <property type="evidence" value="ECO:0007669"/>
    <property type="project" value="UniProtKB-KW"/>
</dbReference>
<dbReference type="InterPro" id="IPR042264">
    <property type="entry name" value="DPH1/DPH2_2"/>
</dbReference>
<dbReference type="FunFam" id="3.40.50.11850:FF:000001">
    <property type="entry name" value="2-(3-amino-3-carboxypropyl)histidine synthase subunit 1"/>
    <property type="match status" value="1"/>
</dbReference>
<gene>
    <name evidence="17" type="primary">DPH1</name>
</gene>
<keyword evidence="16" id="KW-1185">Reference proteome</keyword>
<comment type="catalytic activity">
    <reaction evidence="14">
        <text>L-histidyl-[translation elongation factor 2] + S-adenosyl-L-methionine = 2-[(3S)-amino-3-carboxypropyl]-L-histidyl-[translation elongation factor 2] + S-methyl-5'-thioadenosine + H(+)</text>
        <dbReference type="Rhea" id="RHEA:36783"/>
        <dbReference type="Rhea" id="RHEA-COMP:9748"/>
        <dbReference type="Rhea" id="RHEA-COMP:9749"/>
        <dbReference type="ChEBI" id="CHEBI:15378"/>
        <dbReference type="ChEBI" id="CHEBI:17509"/>
        <dbReference type="ChEBI" id="CHEBI:29979"/>
        <dbReference type="ChEBI" id="CHEBI:59789"/>
        <dbReference type="ChEBI" id="CHEBI:73995"/>
        <dbReference type="EC" id="2.5.1.108"/>
    </reaction>
</comment>
<dbReference type="SFLD" id="SFLDS00032">
    <property type="entry name" value="Radical_SAM_3-amino-3-carboxyp"/>
    <property type="match status" value="1"/>
</dbReference>
<evidence type="ECO:0000256" key="3">
    <source>
        <dbReference type="ARBA" id="ARBA00010173"/>
    </source>
</evidence>
<keyword evidence="10" id="KW-0411">Iron-sulfur</keyword>
<dbReference type="Gene3D" id="3.40.50.11840">
    <property type="entry name" value="Diphthamide synthesis DPH1/DPH2 domain 1"/>
    <property type="match status" value="1"/>
</dbReference>
<keyword evidence="9" id="KW-0408">Iron</keyword>
<feature type="region of interest" description="Disordered" evidence="15">
    <location>
        <begin position="651"/>
        <end position="684"/>
    </location>
</feature>
<dbReference type="STRING" id="127582.A0A2Y9DK99"/>
<dbReference type="GO" id="GO:0090560">
    <property type="term" value="F:2-(3-amino-3-carboxypropyl)histidine synthase activity"/>
    <property type="evidence" value="ECO:0007669"/>
    <property type="project" value="UniProtKB-EC"/>
</dbReference>
<evidence type="ECO:0000256" key="9">
    <source>
        <dbReference type="ARBA" id="ARBA00023004"/>
    </source>
</evidence>
<feature type="compositionally biased region" description="Low complexity" evidence="15">
    <location>
        <begin position="166"/>
        <end position="177"/>
    </location>
</feature>
<dbReference type="AlphaFoldDB" id="A0A2Y9DK99"/>
<evidence type="ECO:0000256" key="8">
    <source>
        <dbReference type="ARBA" id="ARBA00022723"/>
    </source>
</evidence>
<evidence type="ECO:0000256" key="7">
    <source>
        <dbReference type="ARBA" id="ARBA00022691"/>
    </source>
</evidence>
<dbReference type="GO" id="GO:0017183">
    <property type="term" value="P:protein histidyl modification to diphthamide"/>
    <property type="evidence" value="ECO:0007669"/>
    <property type="project" value="UniProtKB-UniPathway"/>
</dbReference>
<evidence type="ECO:0000256" key="12">
    <source>
        <dbReference type="ARBA" id="ARBA00032574"/>
    </source>
</evidence>
<dbReference type="CTD" id="1801"/>
<feature type="compositionally biased region" description="Pro residues" evidence="15">
    <location>
        <begin position="178"/>
        <end position="191"/>
    </location>
</feature>
<evidence type="ECO:0000256" key="6">
    <source>
        <dbReference type="ARBA" id="ARBA00022679"/>
    </source>
</evidence>
<dbReference type="KEGG" id="tmu:101361771"/>
<feature type="region of interest" description="Disordered" evidence="15">
    <location>
        <begin position="147"/>
        <end position="198"/>
    </location>
</feature>
<dbReference type="FunCoup" id="A0A2Y9DK99">
    <property type="interactions" value="2190"/>
</dbReference>
<protein>
    <recommendedName>
        <fullName evidence="5">2-(3-amino-3-carboxypropyl)histidine synthase subunit 1</fullName>
        <ecNumber evidence="4">2.5.1.108</ecNumber>
    </recommendedName>
    <alternativeName>
        <fullName evidence="12">Diphthamide biosynthesis protein 1</fullName>
    </alternativeName>
    <alternativeName>
        <fullName evidence="13">Diphtheria toxin resistance protein 1</fullName>
    </alternativeName>
    <alternativeName>
        <fullName evidence="11">S-adenosyl-L-methionine:L-histidine 3-amino-3-carboxypropyltransferase 1</fullName>
    </alternativeName>
</protein>
<dbReference type="InterPro" id="IPR016435">
    <property type="entry name" value="DPH1/DPH2"/>
</dbReference>
<dbReference type="InterPro" id="IPR042265">
    <property type="entry name" value="DPH1/DPH2_3"/>
</dbReference>
<comment type="cofactor">
    <cofactor evidence="1">
        <name>[4Fe-4S] cluster</name>
        <dbReference type="ChEBI" id="CHEBI:49883"/>
    </cofactor>
</comment>
<evidence type="ECO:0000313" key="17">
    <source>
        <dbReference type="RefSeq" id="XP_004376210.2"/>
    </source>
</evidence>
<dbReference type="InParanoid" id="A0A2Y9DK99"/>
<dbReference type="GeneID" id="101361771"/>
<dbReference type="NCBIfam" id="TIGR00322">
    <property type="entry name" value="diphth2_R"/>
    <property type="match status" value="1"/>
</dbReference>
<dbReference type="FunFam" id="3.40.50.11840:FF:000001">
    <property type="entry name" value="2-(3-amino-3-carboxypropyl)histidine synthase subunit 1"/>
    <property type="match status" value="1"/>
</dbReference>
<dbReference type="EC" id="2.5.1.108" evidence="4"/>
<evidence type="ECO:0000313" key="16">
    <source>
        <dbReference type="Proteomes" id="UP000248480"/>
    </source>
</evidence>
<comment type="similarity">
    <text evidence="3">Belongs to the DPH1/DPH2 family. DPH1 subfamily.</text>
</comment>
<evidence type="ECO:0000256" key="1">
    <source>
        <dbReference type="ARBA" id="ARBA00001966"/>
    </source>
</evidence>
<name>A0A2Y9DK99_TRIMA</name>
<evidence type="ECO:0000256" key="5">
    <source>
        <dbReference type="ARBA" id="ARBA00021915"/>
    </source>
</evidence>
<dbReference type="GO" id="GO:0051536">
    <property type="term" value="F:iron-sulfur cluster binding"/>
    <property type="evidence" value="ECO:0007669"/>
    <property type="project" value="UniProtKB-KW"/>
</dbReference>